<dbReference type="RefSeq" id="WP_137639584.1">
    <property type="nucleotide sequence ID" value="NZ_BJDK01000007.1"/>
</dbReference>
<feature type="domain" description="PucR C-terminal helix-turn-helix" evidence="1">
    <location>
        <begin position="434"/>
        <end position="490"/>
    </location>
</feature>
<evidence type="ECO:0000259" key="1">
    <source>
        <dbReference type="Pfam" id="PF13556"/>
    </source>
</evidence>
<dbReference type="InterPro" id="IPR025736">
    <property type="entry name" value="PucR_C-HTH_dom"/>
</dbReference>
<keyword evidence="3" id="KW-1185">Reference proteome</keyword>
<gene>
    <name evidence="2" type="ORF">ACFP3T_09125</name>
</gene>
<dbReference type="Gene3D" id="1.10.10.2840">
    <property type="entry name" value="PucR C-terminal helix-turn-helix domain"/>
    <property type="match status" value="1"/>
</dbReference>
<proteinExistence type="predicted"/>
<name>A0ABW1R813_9LACO</name>
<dbReference type="Proteomes" id="UP001596253">
    <property type="component" value="Unassembled WGS sequence"/>
</dbReference>
<dbReference type="EMBL" id="JBHSSD010000040">
    <property type="protein sequence ID" value="MFC6164827.1"/>
    <property type="molecule type" value="Genomic_DNA"/>
</dbReference>
<protein>
    <submittedName>
        <fullName evidence="2">PucR family transcriptional regulator</fullName>
    </submittedName>
</protein>
<sequence length="518" mass="57932">MRLKQLVQQLATTFDLTLAPSFAAGTTEIEQAQLGNNDVRQFQEHVLFLNLVTAHQVKLSYYDQGQLRRIGVLQLTVPKKVAVGLENQLMQVLFKIGEWLAPVQTVQLTINQLAIDAITADFDTVLDQTVQLLKNPVAIIDLNGQILSRSHTTQINGASISAAVEQNQIGRWLLEHGFAPGKRDFLTQIYVAQDNLASGPMLIAPLAHQGEPLGYLVMPAIKTPLNASHALLIGGLSQVLAGSLVKNQIMPTAESQRDRLINVLLTERQSTTFAAQFSEQHATLPDAMVIIKCEPLAGQSARVLQQRLQYLLAPQFSQVLVSVYQHNCLALVSLSLATYNSPDFKERLTQTANHTDCRLIVSNFYQRPEDTFAAYTVCTRTAKLRTYHDRVVFCEDEFFNLSLARVNHIEILPFFINPALKVLIAYDAKNRTNLVPTLDAYLEATCNLTRTAKELYVHPNTLRNRLKHISKITGCDLRDAETCFKLASGFKLRRFLVKNNYQSTLPLPKEDPQPAARH</sequence>
<dbReference type="InterPro" id="IPR042070">
    <property type="entry name" value="PucR_C-HTH_sf"/>
</dbReference>
<evidence type="ECO:0000313" key="2">
    <source>
        <dbReference type="EMBL" id="MFC6164827.1"/>
    </source>
</evidence>
<dbReference type="PANTHER" id="PTHR33744">
    <property type="entry name" value="CARBOHYDRATE DIACID REGULATOR"/>
    <property type="match status" value="1"/>
</dbReference>
<dbReference type="PANTHER" id="PTHR33744:SF1">
    <property type="entry name" value="DNA-BINDING TRANSCRIPTIONAL ACTIVATOR ADER"/>
    <property type="match status" value="1"/>
</dbReference>
<evidence type="ECO:0000313" key="3">
    <source>
        <dbReference type="Proteomes" id="UP001596253"/>
    </source>
</evidence>
<dbReference type="Pfam" id="PF13556">
    <property type="entry name" value="HTH_30"/>
    <property type="match status" value="1"/>
</dbReference>
<organism evidence="2 3">
    <name type="scientific">Lactiplantibacillus dongliensis</name>
    <dbReference type="NCBI Taxonomy" id="2559919"/>
    <lineage>
        <taxon>Bacteria</taxon>
        <taxon>Bacillati</taxon>
        <taxon>Bacillota</taxon>
        <taxon>Bacilli</taxon>
        <taxon>Lactobacillales</taxon>
        <taxon>Lactobacillaceae</taxon>
        <taxon>Lactiplantibacillus</taxon>
    </lineage>
</organism>
<reference evidence="3" key="1">
    <citation type="journal article" date="2019" name="Int. J. Syst. Evol. Microbiol.">
        <title>The Global Catalogue of Microorganisms (GCM) 10K type strain sequencing project: providing services to taxonomists for standard genome sequencing and annotation.</title>
        <authorList>
            <consortium name="The Broad Institute Genomics Platform"/>
            <consortium name="The Broad Institute Genome Sequencing Center for Infectious Disease"/>
            <person name="Wu L."/>
            <person name="Ma J."/>
        </authorList>
    </citation>
    <scope>NUCLEOTIDE SEQUENCE [LARGE SCALE GENOMIC DNA]</scope>
    <source>
        <strain evidence="3">CCM 8932</strain>
    </source>
</reference>
<comment type="caution">
    <text evidence="2">The sequence shown here is derived from an EMBL/GenBank/DDBJ whole genome shotgun (WGS) entry which is preliminary data.</text>
</comment>
<dbReference type="InterPro" id="IPR051448">
    <property type="entry name" value="CdaR-like_regulators"/>
</dbReference>
<accession>A0ABW1R813</accession>